<dbReference type="GO" id="GO:0000160">
    <property type="term" value="P:phosphorelay signal transduction system"/>
    <property type="evidence" value="ECO:0007669"/>
    <property type="project" value="InterPro"/>
</dbReference>
<dbReference type="Gene3D" id="3.40.50.2300">
    <property type="match status" value="1"/>
</dbReference>
<dbReference type="EMBL" id="CM018048">
    <property type="protein sequence ID" value="KAA8522095.1"/>
    <property type="molecule type" value="Genomic_DNA"/>
</dbReference>
<dbReference type="GO" id="GO:0003700">
    <property type="term" value="F:DNA-binding transcription factor activity"/>
    <property type="evidence" value="ECO:0007669"/>
    <property type="project" value="InterPro"/>
</dbReference>
<keyword evidence="2" id="KW-0238">DNA-binding</keyword>
<sequence>MVCTADDLLAWKDFPKGLRVLLLEEDSNSAAELRSKLEEMDYIVSTFCNETEALSAISNNSAGYHVAIVEDNSHGRFKFLETTKDLPTIMTSNIQCLSTMMKCIAGKTSNLSFHRTYNIDVYVIKIMLGAVEFLLKPLSEDKLRNIWQHVVHKAFNTGKGDFSKSLWPIKESVVSVLQAPIGK</sequence>
<comment type="caution">
    <text evidence="3">Lacks conserved residue(s) required for the propagation of feature annotation.</text>
</comment>
<dbReference type="InterPro" id="IPR001789">
    <property type="entry name" value="Sig_transdc_resp-reg_receiver"/>
</dbReference>
<dbReference type="SUPFAM" id="SSF52172">
    <property type="entry name" value="CheY-like"/>
    <property type="match status" value="1"/>
</dbReference>
<feature type="domain" description="Response regulatory" evidence="4">
    <location>
        <begin position="19"/>
        <end position="151"/>
    </location>
</feature>
<dbReference type="GO" id="GO:0005634">
    <property type="term" value="C:nucleus"/>
    <property type="evidence" value="ECO:0007669"/>
    <property type="project" value="UniProtKB-SubCell"/>
</dbReference>
<evidence type="ECO:0000256" key="1">
    <source>
        <dbReference type="ARBA" id="ARBA00004123"/>
    </source>
</evidence>
<protein>
    <recommendedName>
        <fullName evidence="4">Response regulatory domain-containing protein</fullName>
    </recommendedName>
</protein>
<dbReference type="GO" id="GO:0000976">
    <property type="term" value="F:transcription cis-regulatory region binding"/>
    <property type="evidence" value="ECO:0007669"/>
    <property type="project" value="TreeGrafter"/>
</dbReference>
<dbReference type="PANTHER" id="PTHR31312">
    <property type="entry name" value="TRANSCRIPTION ACTIVATOR GLK1"/>
    <property type="match status" value="1"/>
</dbReference>
<dbReference type="InterPro" id="IPR011006">
    <property type="entry name" value="CheY-like_superfamily"/>
</dbReference>
<comment type="subcellular location">
    <subcellularLocation>
        <location evidence="1">Nucleus</location>
    </subcellularLocation>
</comment>
<keyword evidence="6" id="KW-1185">Reference proteome</keyword>
<evidence type="ECO:0000313" key="6">
    <source>
        <dbReference type="Proteomes" id="UP000325577"/>
    </source>
</evidence>
<evidence type="ECO:0000256" key="3">
    <source>
        <dbReference type="PROSITE-ProRule" id="PRU00169"/>
    </source>
</evidence>
<evidence type="ECO:0000259" key="4">
    <source>
        <dbReference type="PROSITE" id="PS50110"/>
    </source>
</evidence>
<evidence type="ECO:0000256" key="2">
    <source>
        <dbReference type="ARBA" id="ARBA00023125"/>
    </source>
</evidence>
<accession>A0A5J4ZTL4</accession>
<name>A0A5J4ZTL4_9ASTE</name>
<gene>
    <name evidence="5" type="ORF">F0562_012591</name>
</gene>
<dbReference type="OrthoDB" id="60033at2759"/>
<dbReference type="PANTHER" id="PTHR31312:SF4">
    <property type="entry name" value="TWO-COMPONENT RESPONSE REGULATOR-LIKE APRR2"/>
    <property type="match status" value="1"/>
</dbReference>
<dbReference type="GO" id="GO:0045893">
    <property type="term" value="P:positive regulation of DNA-templated transcription"/>
    <property type="evidence" value="ECO:0007669"/>
    <property type="project" value="InterPro"/>
</dbReference>
<dbReference type="PROSITE" id="PS50110">
    <property type="entry name" value="RESPONSE_REGULATORY"/>
    <property type="match status" value="1"/>
</dbReference>
<reference evidence="5 6" key="1">
    <citation type="submission" date="2019-09" db="EMBL/GenBank/DDBJ databases">
        <title>A chromosome-level genome assembly of the Chinese tupelo Nyssa sinensis.</title>
        <authorList>
            <person name="Yang X."/>
            <person name="Kang M."/>
            <person name="Yang Y."/>
            <person name="Xiong H."/>
            <person name="Wang M."/>
            <person name="Zhang Z."/>
            <person name="Wang Z."/>
            <person name="Wu H."/>
            <person name="Ma T."/>
            <person name="Liu J."/>
            <person name="Xi Z."/>
        </authorList>
    </citation>
    <scope>NUCLEOTIDE SEQUENCE [LARGE SCALE GENOMIC DNA]</scope>
    <source>
        <strain evidence="5">J267</strain>
        <tissue evidence="5">Leaf</tissue>
    </source>
</reference>
<dbReference type="AlphaFoldDB" id="A0A5J4ZTL4"/>
<dbReference type="InterPro" id="IPR044825">
    <property type="entry name" value="GLK1/2-like"/>
</dbReference>
<organism evidence="5 6">
    <name type="scientific">Nyssa sinensis</name>
    <dbReference type="NCBI Taxonomy" id="561372"/>
    <lineage>
        <taxon>Eukaryota</taxon>
        <taxon>Viridiplantae</taxon>
        <taxon>Streptophyta</taxon>
        <taxon>Embryophyta</taxon>
        <taxon>Tracheophyta</taxon>
        <taxon>Spermatophyta</taxon>
        <taxon>Magnoliopsida</taxon>
        <taxon>eudicotyledons</taxon>
        <taxon>Gunneridae</taxon>
        <taxon>Pentapetalae</taxon>
        <taxon>asterids</taxon>
        <taxon>Cornales</taxon>
        <taxon>Nyssaceae</taxon>
        <taxon>Nyssa</taxon>
    </lineage>
</organism>
<proteinExistence type="predicted"/>
<dbReference type="Proteomes" id="UP000325577">
    <property type="component" value="Linkage Group LG5"/>
</dbReference>
<evidence type="ECO:0000313" key="5">
    <source>
        <dbReference type="EMBL" id="KAA8522095.1"/>
    </source>
</evidence>